<evidence type="ECO:0000313" key="2">
    <source>
        <dbReference type="EMBL" id="MZR13081.1"/>
    </source>
</evidence>
<dbReference type="Proteomes" id="UP000467322">
    <property type="component" value="Unassembled WGS sequence"/>
</dbReference>
<gene>
    <name evidence="2" type="ORF">GQE99_08610</name>
</gene>
<keyword evidence="3" id="KW-1185">Reference proteome</keyword>
<dbReference type="EMBL" id="WTUX01000011">
    <property type="protein sequence ID" value="MZR13081.1"/>
    <property type="molecule type" value="Genomic_DNA"/>
</dbReference>
<dbReference type="SUPFAM" id="SSF51294">
    <property type="entry name" value="Hedgehog/intein (Hint) domain"/>
    <property type="match status" value="1"/>
</dbReference>
<dbReference type="InterPro" id="IPR028992">
    <property type="entry name" value="Hedgehog/Intein_dom"/>
</dbReference>
<evidence type="ECO:0000313" key="3">
    <source>
        <dbReference type="Proteomes" id="UP000467322"/>
    </source>
</evidence>
<name>A0A845M9E2_9RHOB</name>
<evidence type="ECO:0000259" key="1">
    <source>
        <dbReference type="Pfam" id="PF13403"/>
    </source>
</evidence>
<sequence>MTQIMSRVAPGQSVRVTIPLCPSGLGIGTQVMTTDGAIPVEFLCPGDGIVTRDAGVMRLKDIAVRTLPMAQLVRVRPSVLDELGDGRDIVLAARQKLLIRDWRARAMFGTRAALVEARRMADGAYVTRLGGRAPMRVFQLTFADGRHLVQIGGGLTVTSAKIDKSASVSKG</sequence>
<feature type="domain" description="Hedgehog/Intein (Hint)" evidence="1">
    <location>
        <begin position="28"/>
        <end position="143"/>
    </location>
</feature>
<dbReference type="InterPro" id="IPR036844">
    <property type="entry name" value="Hint_dom_sf"/>
</dbReference>
<comment type="caution">
    <text evidence="2">The sequence shown here is derived from an EMBL/GenBank/DDBJ whole genome shotgun (WGS) entry which is preliminary data.</text>
</comment>
<protein>
    <recommendedName>
        <fullName evidence="1">Hedgehog/Intein (Hint) domain-containing protein</fullName>
    </recommendedName>
</protein>
<dbReference type="RefSeq" id="WP_161351188.1">
    <property type="nucleotide sequence ID" value="NZ_WTUX01000011.1"/>
</dbReference>
<accession>A0A845M9E2</accession>
<organism evidence="2 3">
    <name type="scientific">Maritimibacter harenae</name>
    <dbReference type="NCBI Taxonomy" id="2606218"/>
    <lineage>
        <taxon>Bacteria</taxon>
        <taxon>Pseudomonadati</taxon>
        <taxon>Pseudomonadota</taxon>
        <taxon>Alphaproteobacteria</taxon>
        <taxon>Rhodobacterales</taxon>
        <taxon>Roseobacteraceae</taxon>
        <taxon>Maritimibacter</taxon>
    </lineage>
</organism>
<reference evidence="2 3" key="1">
    <citation type="submission" date="2019-12" db="EMBL/GenBank/DDBJ databases">
        <title>Maritimibacter sp. nov. sp. isolated from sea sand.</title>
        <authorList>
            <person name="Kim J."/>
            <person name="Jeong S.E."/>
            <person name="Jung H.S."/>
            <person name="Jeon C.O."/>
        </authorList>
    </citation>
    <scope>NUCLEOTIDE SEQUENCE [LARGE SCALE GENOMIC DNA]</scope>
    <source>
        <strain evidence="2 3">DP07</strain>
    </source>
</reference>
<proteinExistence type="predicted"/>
<dbReference type="Pfam" id="PF13403">
    <property type="entry name" value="Hint_2"/>
    <property type="match status" value="1"/>
</dbReference>
<dbReference type="AlphaFoldDB" id="A0A845M9E2"/>